<gene>
    <name evidence="2" type="ORF">KP22_19430</name>
</gene>
<evidence type="ECO:0000256" key="1">
    <source>
        <dbReference type="SAM" id="SignalP"/>
    </source>
</evidence>
<dbReference type="InterPro" id="IPR021488">
    <property type="entry name" value="DUF3142"/>
</dbReference>
<evidence type="ECO:0000313" key="2">
    <source>
        <dbReference type="EMBL" id="KFX00617.1"/>
    </source>
</evidence>
<organism evidence="2 3">
    <name type="scientific">Pectobacterium betavasculorum</name>
    <dbReference type="NCBI Taxonomy" id="55207"/>
    <lineage>
        <taxon>Bacteria</taxon>
        <taxon>Pseudomonadati</taxon>
        <taxon>Pseudomonadota</taxon>
        <taxon>Gammaproteobacteria</taxon>
        <taxon>Enterobacterales</taxon>
        <taxon>Pectobacteriaceae</taxon>
        <taxon>Pectobacterium</taxon>
    </lineage>
</organism>
<dbReference type="eggNOG" id="COG3858">
    <property type="taxonomic scope" value="Bacteria"/>
</dbReference>
<feature type="signal peptide" evidence="1">
    <location>
        <begin position="1"/>
        <end position="26"/>
    </location>
</feature>
<dbReference type="Pfam" id="PF11340">
    <property type="entry name" value="DUF3142"/>
    <property type="match status" value="1"/>
</dbReference>
<feature type="chain" id="PRO_5001887039" description="DUF3142 domain-containing protein" evidence="1">
    <location>
        <begin position="27"/>
        <end position="269"/>
    </location>
</feature>
<reference evidence="2 3" key="1">
    <citation type="submission" date="2014-08" db="EMBL/GenBank/DDBJ databases">
        <title>Genome sequences of NCPPB Pectobacterium isolates.</title>
        <authorList>
            <person name="Glover R.H."/>
            <person name="Sapp M."/>
            <person name="Elphinstone J."/>
        </authorList>
    </citation>
    <scope>NUCLEOTIDE SEQUENCE [LARGE SCALE GENOMIC DNA]</scope>
    <source>
        <strain evidence="2 3">NCPPB 2795</strain>
    </source>
</reference>
<comment type="caution">
    <text evidence="2">The sequence shown here is derived from an EMBL/GenBank/DDBJ whole genome shotgun (WGS) entry which is preliminary data.</text>
</comment>
<dbReference type="RefSeq" id="WP_039325798.1">
    <property type="nucleotide sequence ID" value="NZ_JQHM01000017.1"/>
</dbReference>
<keyword evidence="1" id="KW-0732">Signal</keyword>
<dbReference type="InterPro" id="IPR017853">
    <property type="entry name" value="GH"/>
</dbReference>
<dbReference type="Proteomes" id="UP000032874">
    <property type="component" value="Unassembled WGS sequence"/>
</dbReference>
<evidence type="ECO:0000313" key="3">
    <source>
        <dbReference type="Proteomes" id="UP000032874"/>
    </source>
</evidence>
<proteinExistence type="predicted"/>
<evidence type="ECO:0008006" key="4">
    <source>
        <dbReference type="Google" id="ProtNLM"/>
    </source>
</evidence>
<dbReference type="STRING" id="55207.KP22_19430"/>
<dbReference type="AlphaFoldDB" id="A0A093RBZ8"/>
<name>A0A093RBZ8_9GAMM</name>
<protein>
    <recommendedName>
        <fullName evidence="4">DUF3142 domain-containing protein</fullName>
    </recommendedName>
</protein>
<dbReference type="EMBL" id="JQHM01000017">
    <property type="protein sequence ID" value="KFX00617.1"/>
    <property type="molecule type" value="Genomic_DNA"/>
</dbReference>
<dbReference type="SUPFAM" id="SSF51445">
    <property type="entry name" value="(Trans)glycosidases"/>
    <property type="match status" value="1"/>
</dbReference>
<sequence length="269" mass="30722">MGRKARLLLVTPLIALAGLLSFCTQAASVNVALSAINTAPTIVDATRYQDFWLWAAVRPQPILHQAQTLYLHQGEIARRQGKVVFLRQGIPPSQLRVNRVWLAFRMTTLELSDRHLNRILKLREKWRRHGNQVVGIQIDFDAKSYQLAGYVAFLTQLRKRLPEDCQLSITGLLDWSKTGDVSALNRLQGKLDEVVVQTYQGRSTITHYAEYLPALMKLTLPFRVGLVQNGKWEQQWQQRLATSPYYRGEVVFLVNPLSKKSPSRSSRTE</sequence>
<accession>A0A093RBZ8</accession>